<evidence type="ECO:0000313" key="7">
    <source>
        <dbReference type="Proteomes" id="UP000754495"/>
    </source>
</evidence>
<reference evidence="6 7" key="1">
    <citation type="submission" date="2020-03" db="EMBL/GenBank/DDBJ databases">
        <title>Sequencing the genomes of 1000 actinobacteria strains.</title>
        <authorList>
            <person name="Klenk H.-P."/>
        </authorList>
    </citation>
    <scope>NUCLEOTIDE SEQUENCE [LARGE SCALE GENOMIC DNA]</scope>
    <source>
        <strain evidence="6 7">DSM 45668</strain>
    </source>
</reference>
<dbReference type="Gene3D" id="3.40.50.2300">
    <property type="match status" value="2"/>
</dbReference>
<feature type="chain" id="PRO_5046639228" evidence="4">
    <location>
        <begin position="32"/>
        <end position="319"/>
    </location>
</feature>
<evidence type="ECO:0000259" key="5">
    <source>
        <dbReference type="Pfam" id="PF13407"/>
    </source>
</evidence>
<comment type="similarity">
    <text evidence="2">Belongs to the bacterial solute-binding protein 2 family.</text>
</comment>
<protein>
    <submittedName>
        <fullName evidence="6">Ribose transport system substrate-binding protein</fullName>
    </submittedName>
</protein>
<dbReference type="EMBL" id="JAANOU010000001">
    <property type="protein sequence ID" value="NIH80276.1"/>
    <property type="molecule type" value="Genomic_DNA"/>
</dbReference>
<dbReference type="RefSeq" id="WP_167114248.1">
    <property type="nucleotide sequence ID" value="NZ_JAANOU010000001.1"/>
</dbReference>
<evidence type="ECO:0000256" key="2">
    <source>
        <dbReference type="ARBA" id="ARBA00007639"/>
    </source>
</evidence>
<comment type="caution">
    <text evidence="6">The sequence shown here is derived from an EMBL/GenBank/DDBJ whole genome shotgun (WGS) entry which is preliminary data.</text>
</comment>
<keyword evidence="3 4" id="KW-0732">Signal</keyword>
<feature type="signal peptide" evidence="4">
    <location>
        <begin position="1"/>
        <end position="31"/>
    </location>
</feature>
<sequence>MMIPRTLPVRRPLRRAGALVAAGLTVLATLAGCASGAGSAGGDRTVGVTLNAASNPFFLAEGKAIEAAAGPGVRVSVQYANADVATQSNQIDTFIRQRVSSIVVDAVDSDGIGPAVLRAKQAGIPVVAIDVAAAGADATVASDNVQAGRDACGYLAEQLGGRAKIAIVDGSAVSAIADRMTGCRQALAQAPGIEVVATQRADLTRDKSMTVASNILTAHPDVAGFFGVNDPTAIGIALAAQQKGVRVKIAGVDGARQLTDLFGDGLIIGTSGQDPAKLGRTGLDLATRLARKEQAPSAPVLIPTVLVTPQTLGSYPSWG</sequence>
<organism evidence="6 7">
    <name type="scientific">Amycolatopsis viridis</name>
    <dbReference type="NCBI Taxonomy" id="185678"/>
    <lineage>
        <taxon>Bacteria</taxon>
        <taxon>Bacillati</taxon>
        <taxon>Actinomycetota</taxon>
        <taxon>Actinomycetes</taxon>
        <taxon>Pseudonocardiales</taxon>
        <taxon>Pseudonocardiaceae</taxon>
        <taxon>Amycolatopsis</taxon>
    </lineage>
</organism>
<proteinExistence type="inferred from homology"/>
<keyword evidence="7" id="KW-1185">Reference proteome</keyword>
<comment type="subcellular location">
    <subcellularLocation>
        <location evidence="1">Cell envelope</location>
    </subcellularLocation>
</comment>
<feature type="domain" description="Periplasmic binding protein" evidence="5">
    <location>
        <begin position="46"/>
        <end position="293"/>
    </location>
</feature>
<evidence type="ECO:0000313" key="6">
    <source>
        <dbReference type="EMBL" id="NIH80276.1"/>
    </source>
</evidence>
<evidence type="ECO:0000256" key="3">
    <source>
        <dbReference type="ARBA" id="ARBA00022729"/>
    </source>
</evidence>
<dbReference type="PANTHER" id="PTHR46847:SF2">
    <property type="entry name" value="ABC TRANSPORTER SUGAR-BINDING PROTEIN"/>
    <property type="match status" value="1"/>
</dbReference>
<gene>
    <name evidence="6" type="ORF">FHX46_002806</name>
</gene>
<evidence type="ECO:0000256" key="1">
    <source>
        <dbReference type="ARBA" id="ARBA00004196"/>
    </source>
</evidence>
<dbReference type="InterPro" id="IPR028082">
    <property type="entry name" value="Peripla_BP_I"/>
</dbReference>
<evidence type="ECO:0000256" key="4">
    <source>
        <dbReference type="SAM" id="SignalP"/>
    </source>
</evidence>
<dbReference type="InterPro" id="IPR025997">
    <property type="entry name" value="SBP_2_dom"/>
</dbReference>
<dbReference type="SUPFAM" id="SSF53822">
    <property type="entry name" value="Periplasmic binding protein-like I"/>
    <property type="match status" value="1"/>
</dbReference>
<dbReference type="PANTHER" id="PTHR46847">
    <property type="entry name" value="D-ALLOSE-BINDING PERIPLASMIC PROTEIN-RELATED"/>
    <property type="match status" value="1"/>
</dbReference>
<dbReference type="PROSITE" id="PS51257">
    <property type="entry name" value="PROKAR_LIPOPROTEIN"/>
    <property type="match status" value="1"/>
</dbReference>
<dbReference type="Pfam" id="PF13407">
    <property type="entry name" value="Peripla_BP_4"/>
    <property type="match status" value="1"/>
</dbReference>
<dbReference type="Proteomes" id="UP000754495">
    <property type="component" value="Unassembled WGS sequence"/>
</dbReference>
<accession>A0ABX0STJ9</accession>
<name>A0ABX0STJ9_9PSEU</name>